<dbReference type="Proteomes" id="UP000003688">
    <property type="component" value="Unassembled WGS sequence"/>
</dbReference>
<evidence type="ECO:0008006" key="4">
    <source>
        <dbReference type="Google" id="ProtNLM"/>
    </source>
</evidence>
<dbReference type="Pfam" id="PF08899">
    <property type="entry name" value="DUF1844"/>
    <property type="match status" value="1"/>
</dbReference>
<sequence length="162" mass="17238">MNDTTNIPEDSLANASPEEIMSALFANMVIQQTNMAMMLLGKVAHPQTGEFVQDVEAAKMFIDQLEMLEHKTKGNLSKQEEGLLKQALTALRMAFVEAIEAGGEPQTTNQQGSPLADTGAHPEPIVTPGASAATPATAAPKAEPSPAAPSTDESRKKFSKKY</sequence>
<dbReference type="EMBL" id="ABOX02000083">
    <property type="protein sequence ID" value="EEF57159.1"/>
    <property type="molecule type" value="Genomic_DNA"/>
</dbReference>
<comment type="caution">
    <text evidence="2">The sequence shown here is derived from an EMBL/GenBank/DDBJ whole genome shotgun (WGS) entry which is preliminary data.</text>
</comment>
<feature type="region of interest" description="Disordered" evidence="1">
    <location>
        <begin position="100"/>
        <end position="162"/>
    </location>
</feature>
<dbReference type="RefSeq" id="WP_007418823.1">
    <property type="nucleotide sequence ID" value="NZ_ABOX02000083.1"/>
</dbReference>
<protein>
    <recommendedName>
        <fullName evidence="4">DUF1844 domain-containing protein</fullName>
    </recommendedName>
</protein>
<organism evidence="2 3">
    <name type="scientific">Pedosphaera parvula (strain Ellin514)</name>
    <dbReference type="NCBI Taxonomy" id="320771"/>
    <lineage>
        <taxon>Bacteria</taxon>
        <taxon>Pseudomonadati</taxon>
        <taxon>Verrucomicrobiota</taxon>
        <taxon>Pedosphaerae</taxon>
        <taxon>Pedosphaerales</taxon>
        <taxon>Pedosphaeraceae</taxon>
        <taxon>Pedosphaera</taxon>
    </lineage>
</organism>
<dbReference type="STRING" id="320771.Cflav_PD0186"/>
<reference evidence="2 3" key="1">
    <citation type="journal article" date="2011" name="J. Bacteriol.">
        <title>Genome sequence of 'Pedosphaera parvula' Ellin514, an aerobic Verrucomicrobial isolate from pasture soil.</title>
        <authorList>
            <person name="Kant R."/>
            <person name="van Passel M.W."/>
            <person name="Sangwan P."/>
            <person name="Palva A."/>
            <person name="Lucas S."/>
            <person name="Copeland A."/>
            <person name="Lapidus A."/>
            <person name="Glavina Del Rio T."/>
            <person name="Dalin E."/>
            <person name="Tice H."/>
            <person name="Bruce D."/>
            <person name="Goodwin L."/>
            <person name="Pitluck S."/>
            <person name="Chertkov O."/>
            <person name="Larimer F.W."/>
            <person name="Land M.L."/>
            <person name="Hauser L."/>
            <person name="Brettin T.S."/>
            <person name="Detter J.C."/>
            <person name="Han S."/>
            <person name="de Vos W.M."/>
            <person name="Janssen P.H."/>
            <person name="Smidt H."/>
        </authorList>
    </citation>
    <scope>NUCLEOTIDE SEQUENCE [LARGE SCALE GENOMIC DNA]</scope>
    <source>
        <strain evidence="2 3">Ellin514</strain>
    </source>
</reference>
<name>B9XSP0_PEDPL</name>
<proteinExistence type="predicted"/>
<feature type="compositionally biased region" description="Low complexity" evidence="1">
    <location>
        <begin position="127"/>
        <end position="151"/>
    </location>
</feature>
<evidence type="ECO:0000256" key="1">
    <source>
        <dbReference type="SAM" id="MobiDB-lite"/>
    </source>
</evidence>
<evidence type="ECO:0000313" key="3">
    <source>
        <dbReference type="Proteomes" id="UP000003688"/>
    </source>
</evidence>
<dbReference type="OrthoDB" id="9799618at2"/>
<gene>
    <name evidence="2" type="ORF">Cflav_PD0186</name>
</gene>
<dbReference type="AlphaFoldDB" id="B9XSP0"/>
<keyword evidence="3" id="KW-1185">Reference proteome</keyword>
<accession>B9XSP0</accession>
<evidence type="ECO:0000313" key="2">
    <source>
        <dbReference type="EMBL" id="EEF57159.1"/>
    </source>
</evidence>
<dbReference type="InterPro" id="IPR014995">
    <property type="entry name" value="DUF1844"/>
</dbReference>